<proteinExistence type="predicted"/>
<accession>A0A1I0XAW9</accession>
<keyword evidence="4" id="KW-1185">Reference proteome</keyword>
<dbReference type="Proteomes" id="UP000198838">
    <property type="component" value="Unassembled WGS sequence"/>
</dbReference>
<sequence length="119" mass="13459">MSYATAKELYSKIGGNYEKMIGIFKTDDMVKEFAKMFLDDNSAIELDQAMKNEDYAAAFEAAHKLKGVTLNIALDDLGAQATEVVERLRNQKDIEGAKIEYPKLQEMYKKVIDAIKELN</sequence>
<feature type="modified residue" description="Phosphohistidine" evidence="1">
    <location>
        <position position="63"/>
    </location>
</feature>
<keyword evidence="1" id="KW-0597">Phosphoprotein</keyword>
<dbReference type="SUPFAM" id="SSF47226">
    <property type="entry name" value="Histidine-containing phosphotransfer domain, HPT domain"/>
    <property type="match status" value="1"/>
</dbReference>
<dbReference type="AlphaFoldDB" id="A0A1I0XAW9"/>
<dbReference type="InterPro" id="IPR036641">
    <property type="entry name" value="HPT_dom_sf"/>
</dbReference>
<dbReference type="Pfam" id="PF01627">
    <property type="entry name" value="Hpt"/>
    <property type="match status" value="1"/>
</dbReference>
<evidence type="ECO:0000259" key="2">
    <source>
        <dbReference type="PROSITE" id="PS50894"/>
    </source>
</evidence>
<dbReference type="GO" id="GO:0000160">
    <property type="term" value="P:phosphorelay signal transduction system"/>
    <property type="evidence" value="ECO:0007669"/>
    <property type="project" value="InterPro"/>
</dbReference>
<evidence type="ECO:0000256" key="1">
    <source>
        <dbReference type="PROSITE-ProRule" id="PRU00110"/>
    </source>
</evidence>
<evidence type="ECO:0000313" key="3">
    <source>
        <dbReference type="EMBL" id="SFA97566.1"/>
    </source>
</evidence>
<name>A0A1I0XAW9_9FIRM</name>
<feature type="domain" description="HPt" evidence="2">
    <location>
        <begin position="22"/>
        <end position="119"/>
    </location>
</feature>
<evidence type="ECO:0000313" key="4">
    <source>
        <dbReference type="Proteomes" id="UP000198838"/>
    </source>
</evidence>
<gene>
    <name evidence="3" type="ORF">SAMN05216249_10634</name>
</gene>
<organism evidence="3 4">
    <name type="scientific">Acetitomaculum ruminis DSM 5522</name>
    <dbReference type="NCBI Taxonomy" id="1120918"/>
    <lineage>
        <taxon>Bacteria</taxon>
        <taxon>Bacillati</taxon>
        <taxon>Bacillota</taxon>
        <taxon>Clostridia</taxon>
        <taxon>Lachnospirales</taxon>
        <taxon>Lachnospiraceae</taxon>
        <taxon>Acetitomaculum</taxon>
    </lineage>
</organism>
<dbReference type="STRING" id="1120918.SAMN05216249_10634"/>
<dbReference type="PROSITE" id="PS50894">
    <property type="entry name" value="HPT"/>
    <property type="match status" value="1"/>
</dbReference>
<dbReference type="OrthoDB" id="1669200at2"/>
<protein>
    <submittedName>
        <fullName evidence="3">HPt (Histidine-containing phosphotransfer) domain-containing protein</fullName>
    </submittedName>
</protein>
<dbReference type="RefSeq" id="WP_092871398.1">
    <property type="nucleotide sequence ID" value="NZ_FOJY01000006.1"/>
</dbReference>
<dbReference type="EMBL" id="FOJY01000006">
    <property type="protein sequence ID" value="SFA97566.1"/>
    <property type="molecule type" value="Genomic_DNA"/>
</dbReference>
<dbReference type="InterPro" id="IPR008207">
    <property type="entry name" value="Sig_transdc_His_kin_Hpt_dom"/>
</dbReference>
<dbReference type="Gene3D" id="1.20.120.160">
    <property type="entry name" value="HPT domain"/>
    <property type="match status" value="1"/>
</dbReference>
<reference evidence="3 4" key="1">
    <citation type="submission" date="2016-10" db="EMBL/GenBank/DDBJ databases">
        <authorList>
            <person name="de Groot N.N."/>
        </authorList>
    </citation>
    <scope>NUCLEOTIDE SEQUENCE [LARGE SCALE GENOMIC DNA]</scope>
    <source>
        <strain evidence="3 4">DSM 5522</strain>
    </source>
</reference>